<accession>A0ABD3UZI9</accession>
<evidence type="ECO:0000313" key="1">
    <source>
        <dbReference type="EMBL" id="KAL3853753.1"/>
    </source>
</evidence>
<evidence type="ECO:0000313" key="2">
    <source>
        <dbReference type="Proteomes" id="UP001634394"/>
    </source>
</evidence>
<protein>
    <submittedName>
        <fullName evidence="1">Uncharacterized protein</fullName>
    </submittedName>
</protein>
<proteinExistence type="predicted"/>
<dbReference type="EMBL" id="JBJQND010000015">
    <property type="protein sequence ID" value="KAL3853753.1"/>
    <property type="molecule type" value="Genomic_DNA"/>
</dbReference>
<keyword evidence="2" id="KW-1185">Reference proteome</keyword>
<dbReference type="Proteomes" id="UP001634394">
    <property type="component" value="Unassembled WGS sequence"/>
</dbReference>
<organism evidence="1 2">
    <name type="scientific">Sinanodonta woodiana</name>
    <name type="common">Chinese pond mussel</name>
    <name type="synonym">Anodonta woodiana</name>
    <dbReference type="NCBI Taxonomy" id="1069815"/>
    <lineage>
        <taxon>Eukaryota</taxon>
        <taxon>Metazoa</taxon>
        <taxon>Spiralia</taxon>
        <taxon>Lophotrochozoa</taxon>
        <taxon>Mollusca</taxon>
        <taxon>Bivalvia</taxon>
        <taxon>Autobranchia</taxon>
        <taxon>Heteroconchia</taxon>
        <taxon>Palaeoheterodonta</taxon>
        <taxon>Unionida</taxon>
        <taxon>Unionoidea</taxon>
        <taxon>Unionidae</taxon>
        <taxon>Unioninae</taxon>
        <taxon>Sinanodonta</taxon>
    </lineage>
</organism>
<dbReference type="AlphaFoldDB" id="A0ABD3UZI9"/>
<feature type="non-terminal residue" evidence="1">
    <location>
        <position position="1"/>
    </location>
</feature>
<gene>
    <name evidence="1" type="ORF">ACJMK2_017267</name>
</gene>
<reference evidence="1 2" key="1">
    <citation type="submission" date="2024-11" db="EMBL/GenBank/DDBJ databases">
        <title>Chromosome-level genome assembly of the freshwater bivalve Anodonta woodiana.</title>
        <authorList>
            <person name="Chen X."/>
        </authorList>
    </citation>
    <scope>NUCLEOTIDE SEQUENCE [LARGE SCALE GENOMIC DNA]</scope>
    <source>
        <strain evidence="1">MN2024</strain>
        <tissue evidence="1">Gills</tissue>
    </source>
</reference>
<comment type="caution">
    <text evidence="1">The sequence shown here is derived from an EMBL/GenBank/DDBJ whole genome shotgun (WGS) entry which is preliminary data.</text>
</comment>
<sequence length="253" mass="27061">GNEISLNTTNGLSIEYRPEALNNGSGTGTVFGFGIDNDSGLSIKSYVGTYSSGGPNTQAAFRCNIDGEWSTEGTITSEDNESSGTVRVTGRGRYVEQVTEKCRTKLNDGKRMKLEGGVKCHKSSYNDDLWYLKGELSEKETRVAGGVSETQSVDKAWAEIDQPCEDEGLTIRAGGYLGKDEAGGFLSGRLDNGLQMAVGGAVAKNRGTFGYGVGFQDSGVHIDFDGDRLVPAYGYMPKQNLWVPAISDDSDSD</sequence>
<name>A0ABD3UZI9_SINWO</name>